<dbReference type="EMBL" id="CM039438">
    <property type="protein sequence ID" value="KAI4299913.1"/>
    <property type="molecule type" value="Genomic_DNA"/>
</dbReference>
<proteinExistence type="predicted"/>
<gene>
    <name evidence="1" type="ORF">L6164_033333</name>
</gene>
<name>A0ACB9KRT1_BAUVA</name>
<organism evidence="1 2">
    <name type="scientific">Bauhinia variegata</name>
    <name type="common">Purple orchid tree</name>
    <name type="synonym">Phanera variegata</name>
    <dbReference type="NCBI Taxonomy" id="167791"/>
    <lineage>
        <taxon>Eukaryota</taxon>
        <taxon>Viridiplantae</taxon>
        <taxon>Streptophyta</taxon>
        <taxon>Embryophyta</taxon>
        <taxon>Tracheophyta</taxon>
        <taxon>Spermatophyta</taxon>
        <taxon>Magnoliopsida</taxon>
        <taxon>eudicotyledons</taxon>
        <taxon>Gunneridae</taxon>
        <taxon>Pentapetalae</taxon>
        <taxon>rosids</taxon>
        <taxon>fabids</taxon>
        <taxon>Fabales</taxon>
        <taxon>Fabaceae</taxon>
        <taxon>Cercidoideae</taxon>
        <taxon>Cercideae</taxon>
        <taxon>Bauhiniinae</taxon>
        <taxon>Bauhinia</taxon>
    </lineage>
</organism>
<protein>
    <submittedName>
        <fullName evidence="1">Uncharacterized protein</fullName>
    </submittedName>
</protein>
<evidence type="ECO:0000313" key="1">
    <source>
        <dbReference type="EMBL" id="KAI4299913.1"/>
    </source>
</evidence>
<reference evidence="1 2" key="1">
    <citation type="journal article" date="2022" name="DNA Res.">
        <title>Chromosomal-level genome assembly of the orchid tree Bauhinia variegata (Leguminosae; Cercidoideae) supports the allotetraploid origin hypothesis of Bauhinia.</title>
        <authorList>
            <person name="Zhong Y."/>
            <person name="Chen Y."/>
            <person name="Zheng D."/>
            <person name="Pang J."/>
            <person name="Liu Y."/>
            <person name="Luo S."/>
            <person name="Meng S."/>
            <person name="Qian L."/>
            <person name="Wei D."/>
            <person name="Dai S."/>
            <person name="Zhou R."/>
        </authorList>
    </citation>
    <scope>NUCLEOTIDE SEQUENCE [LARGE SCALE GENOMIC DNA]</scope>
    <source>
        <strain evidence="1">BV-YZ2020</strain>
    </source>
</reference>
<accession>A0ACB9KRT1</accession>
<keyword evidence="2" id="KW-1185">Reference proteome</keyword>
<sequence length="825" mass="91053">MAASFSANYQSLSLTSGNSRSLSYFSLCNLHSIRARFLGCGHNLRPPGALRSRKKCGKLGLLRVHSPRFIFKASVDSRFIVVIVIAVTLSAVSLFYFGHNRRKRNAKQILGRPTFALSQGSNVGNQAIQTQILDFQEFQRDNSLKEVGLLEERREHNHVFVDKEAQLPFWRSSVVHEEVVMTKTSDSSSEVLVSSVNASTSNDSKVVDQSFLPVAYQSSSFEPLTFAEGITELQVERSQDEVDSNAEFLIIMDESKSTAASVHVENALRTVDKHAKEKNELDVISNDVLLGKSDREEVYMFYEVRKPPTGSMLLSSGLKPLSPHASFLNSNKLSSTIVNITLSGSALLTEKSGAIASFKEGHPPAHRSTCLNKSSRSLGGRVRSHAVQNNDKVLCQIEQLTRVDIDQKNDRSQHLSRYNSLLKAGRLHECVELLNDMEIKGILDMTRVYHAKFFNVCKRQKAVREAFDYTKLIPNPKSSTFNMLMTVCASSQDSEGAFLVLHLVQEAGLKPDCKLYTTLISTCAKSGKVDQMFEVYHKMVNSGVEPNVHTYGALIDGCARAGQVAKAFGAYGIMRSKKVKPDRVVFNALIAACAQSGAVDRAFDVLAEMAAEIQPIDPDDITLGSLMKACTNAGQVEQARDVYKMIQQYNIKGTPELYTIAINSCSQTGDWEFACSVYSDMTGKGVLPDEMFLSALIDVAGHAGKLDAAFEVIQEARNRGMRIGIMPYCSLMGACSNARNWQKALELYEDLKSHKLVQTVSVVNALITALWKGDGDQFQKAMEVLSEMKGLGLCPNSITYSMLIVASEKKDDLEAGQMLLGWRCP</sequence>
<evidence type="ECO:0000313" key="2">
    <source>
        <dbReference type="Proteomes" id="UP000828941"/>
    </source>
</evidence>
<dbReference type="Proteomes" id="UP000828941">
    <property type="component" value="Chromosome 13"/>
</dbReference>
<comment type="caution">
    <text evidence="1">The sequence shown here is derived from an EMBL/GenBank/DDBJ whole genome shotgun (WGS) entry which is preliminary data.</text>
</comment>